<dbReference type="InterPro" id="IPR036865">
    <property type="entry name" value="CRAL-TRIO_dom_sf"/>
</dbReference>
<gene>
    <name evidence="1" type="ORF">ABOM_009904</name>
</gene>
<dbReference type="InterPro" id="IPR036273">
    <property type="entry name" value="CRAL/TRIO_N_dom_sf"/>
</dbReference>
<evidence type="ECO:0000313" key="1">
    <source>
        <dbReference type="EMBL" id="OGM41699.1"/>
    </source>
</evidence>
<name>A0A1F7ZQZ6_9EURO</name>
<accession>A0A1F7ZQZ6</accession>
<reference evidence="1 2" key="1">
    <citation type="journal article" date="2016" name="Genome Biol. Evol.">
        <title>Draft genome sequence of an aflatoxigenic Aspergillus species, A. bombycis.</title>
        <authorList>
            <person name="Moore G.G."/>
            <person name="Mack B.M."/>
            <person name="Beltz S.B."/>
            <person name="Gilbert M.K."/>
        </authorList>
    </citation>
    <scope>NUCLEOTIDE SEQUENCE [LARGE SCALE GENOMIC DNA]</scope>
    <source>
        <strain evidence="2">NRRL 26010</strain>
    </source>
</reference>
<dbReference type="SUPFAM" id="SSF46938">
    <property type="entry name" value="CRAL/TRIO N-terminal domain"/>
    <property type="match status" value="1"/>
</dbReference>
<dbReference type="STRING" id="109264.A0A1F7ZQZ6"/>
<dbReference type="Proteomes" id="UP000179179">
    <property type="component" value="Unassembled WGS sequence"/>
</dbReference>
<dbReference type="OrthoDB" id="30289at2759"/>
<dbReference type="AlphaFoldDB" id="A0A1F7ZQZ6"/>
<dbReference type="RefSeq" id="XP_022385416.1">
    <property type="nucleotide sequence ID" value="XM_022537032.1"/>
</dbReference>
<sequence>MELSKEEMGVFATFHRLCTEHGLFERLRDLDTKEVQAGIKDEVTLLRFFRAGFLDPHRALQQLQEATRFREEWHVLSLYITIHVADFKGTRKFYPHWTGSRDKPGLPILMVDMAHYNQAAIAQ</sequence>
<dbReference type="EMBL" id="LYCR01000105">
    <property type="protein sequence ID" value="OGM41699.1"/>
    <property type="molecule type" value="Genomic_DNA"/>
</dbReference>
<dbReference type="Gene3D" id="3.40.525.10">
    <property type="entry name" value="CRAL-TRIO lipid binding domain"/>
    <property type="match status" value="1"/>
</dbReference>
<proteinExistence type="predicted"/>
<protein>
    <recommendedName>
        <fullName evidence="3">CRAL/TRIO N-terminal domain-containing protein</fullName>
    </recommendedName>
</protein>
<keyword evidence="2" id="KW-1185">Reference proteome</keyword>
<evidence type="ECO:0008006" key="3">
    <source>
        <dbReference type="Google" id="ProtNLM"/>
    </source>
</evidence>
<comment type="caution">
    <text evidence="1">The sequence shown here is derived from an EMBL/GenBank/DDBJ whole genome shotgun (WGS) entry which is preliminary data.</text>
</comment>
<organism evidence="1 2">
    <name type="scientific">Aspergillus bombycis</name>
    <dbReference type="NCBI Taxonomy" id="109264"/>
    <lineage>
        <taxon>Eukaryota</taxon>
        <taxon>Fungi</taxon>
        <taxon>Dikarya</taxon>
        <taxon>Ascomycota</taxon>
        <taxon>Pezizomycotina</taxon>
        <taxon>Eurotiomycetes</taxon>
        <taxon>Eurotiomycetidae</taxon>
        <taxon>Eurotiales</taxon>
        <taxon>Aspergillaceae</taxon>
        <taxon>Aspergillus</taxon>
    </lineage>
</organism>
<dbReference type="GeneID" id="34453294"/>
<evidence type="ECO:0000313" key="2">
    <source>
        <dbReference type="Proteomes" id="UP000179179"/>
    </source>
</evidence>